<dbReference type="AlphaFoldDB" id="A0A8H8R2F3"/>
<reference evidence="2 3" key="1">
    <citation type="submission" date="2018-05" db="EMBL/GenBank/DDBJ databases">
        <title>Genome sequencing and assembly of the regulated plant pathogen Lachnellula willkommii and related sister species for the development of diagnostic species identification markers.</title>
        <authorList>
            <person name="Giroux E."/>
            <person name="Bilodeau G."/>
        </authorList>
    </citation>
    <scope>NUCLEOTIDE SEQUENCE [LARGE SCALE GENOMIC DNA]</scope>
    <source>
        <strain evidence="2 3">CBS 185.66</strain>
    </source>
</reference>
<dbReference type="RefSeq" id="XP_031005986.1">
    <property type="nucleotide sequence ID" value="XM_031149607.1"/>
</dbReference>
<evidence type="ECO:0000313" key="3">
    <source>
        <dbReference type="Proteomes" id="UP000431533"/>
    </source>
</evidence>
<proteinExistence type="predicted"/>
<feature type="region of interest" description="Disordered" evidence="1">
    <location>
        <begin position="1"/>
        <end position="26"/>
    </location>
</feature>
<evidence type="ECO:0000256" key="1">
    <source>
        <dbReference type="SAM" id="MobiDB-lite"/>
    </source>
</evidence>
<dbReference type="EMBL" id="QGMH01000053">
    <property type="protein sequence ID" value="TVY27198.1"/>
    <property type="molecule type" value="Genomic_DNA"/>
</dbReference>
<dbReference type="OrthoDB" id="3431997at2759"/>
<protein>
    <submittedName>
        <fullName evidence="2">Uncharacterized protein</fullName>
    </submittedName>
</protein>
<keyword evidence="3" id="KW-1185">Reference proteome</keyword>
<accession>A0A8H8R2F3</accession>
<sequence length="239" mass="25011">MDSAPPTYEAATSLSNPGVRDTKSAYTPQPQYQRHLFPPAFGFYHASGSHSDMRISLSAEAAPLFYISTHNSLSSQPSIILNSAPSPASPPLAHADLHTFSSGTDISIFSPPNPRPLLTTSFQKAGVFSTAHTFTLPSPTGSGSQTFEWKSSSGPEVRALQGRSHGLKLVTAGGAVVAVWAPPQSGNNKKGKMAFIGGAREQFGGVWEVMVVVTALALMERRRRNNNNGAGASGGGGGC</sequence>
<organism evidence="2 3">
    <name type="scientific">Lachnellula hyalina</name>
    <dbReference type="NCBI Taxonomy" id="1316788"/>
    <lineage>
        <taxon>Eukaryota</taxon>
        <taxon>Fungi</taxon>
        <taxon>Dikarya</taxon>
        <taxon>Ascomycota</taxon>
        <taxon>Pezizomycotina</taxon>
        <taxon>Leotiomycetes</taxon>
        <taxon>Helotiales</taxon>
        <taxon>Lachnaceae</taxon>
        <taxon>Lachnellula</taxon>
    </lineage>
</organism>
<name>A0A8H8R2F3_9HELO</name>
<evidence type="ECO:0000313" key="2">
    <source>
        <dbReference type="EMBL" id="TVY27198.1"/>
    </source>
</evidence>
<comment type="caution">
    <text evidence="2">The sequence shown here is derived from an EMBL/GenBank/DDBJ whole genome shotgun (WGS) entry which is preliminary data.</text>
</comment>
<dbReference type="Proteomes" id="UP000431533">
    <property type="component" value="Unassembled WGS sequence"/>
</dbReference>
<dbReference type="GeneID" id="41984848"/>
<gene>
    <name evidence="2" type="ORF">LHYA1_G004650</name>
</gene>